<dbReference type="InterPro" id="IPR034122">
    <property type="entry name" value="Retropepsin-like_bacterial"/>
</dbReference>
<dbReference type="NCBIfam" id="TIGR02281">
    <property type="entry name" value="clan_AA_DTGA"/>
    <property type="match status" value="1"/>
</dbReference>
<comment type="caution">
    <text evidence="2">The sequence shown here is derived from an EMBL/GenBank/DDBJ whole genome shotgun (WGS) entry which is preliminary data.</text>
</comment>
<keyword evidence="1" id="KW-1133">Transmembrane helix</keyword>
<sequence length="193" mass="21179">MADVDYGRVIYLVLLLAVVGSWVFVQNRQGLGKTVQQLAIWAFIFLGVIAGYGLWDDIRSTVQPRQSVVSGTGQIEVPRSSDGHYYLTLDVNTVPITFLVDTGATAVVLNAKDARRAGIDPDDLAYLGRANTANGEVRTAQVWLDSVSLGSATDTNFRAWVNQGELDQSLLGMSYLQRWSSIEIRRGSLVLTR</sequence>
<dbReference type="Proteomes" id="UP001429564">
    <property type="component" value="Unassembled WGS sequence"/>
</dbReference>
<feature type="transmembrane region" description="Helical" evidence="1">
    <location>
        <begin position="37"/>
        <end position="55"/>
    </location>
</feature>
<evidence type="ECO:0000313" key="2">
    <source>
        <dbReference type="EMBL" id="NIZ60749.1"/>
    </source>
</evidence>
<dbReference type="InterPro" id="IPR011969">
    <property type="entry name" value="Clan_AA_Asp_peptidase_C"/>
</dbReference>
<dbReference type="CDD" id="cd05483">
    <property type="entry name" value="retropepsin_like_bacteria"/>
    <property type="match status" value="1"/>
</dbReference>
<keyword evidence="3" id="KW-1185">Reference proteome</keyword>
<keyword evidence="2" id="KW-0378">Hydrolase</keyword>
<dbReference type="Pfam" id="PF13975">
    <property type="entry name" value="gag-asp_proteas"/>
    <property type="match status" value="1"/>
</dbReference>
<protein>
    <submittedName>
        <fullName evidence="2">TIGR02281 family clan AA aspartic protease</fullName>
    </submittedName>
</protein>
<dbReference type="InterPro" id="IPR001969">
    <property type="entry name" value="Aspartic_peptidase_AS"/>
</dbReference>
<name>A0ABX0W5B9_9RHOB</name>
<keyword evidence="1" id="KW-0812">Transmembrane</keyword>
<dbReference type="InterPro" id="IPR021109">
    <property type="entry name" value="Peptidase_aspartic_dom_sf"/>
</dbReference>
<keyword evidence="2" id="KW-0645">Protease</keyword>
<evidence type="ECO:0000256" key="1">
    <source>
        <dbReference type="SAM" id="Phobius"/>
    </source>
</evidence>
<organism evidence="2 3">
    <name type="scientific">Parasedimentitalea denitrificans</name>
    <dbReference type="NCBI Taxonomy" id="2211118"/>
    <lineage>
        <taxon>Bacteria</taxon>
        <taxon>Pseudomonadati</taxon>
        <taxon>Pseudomonadota</taxon>
        <taxon>Alphaproteobacteria</taxon>
        <taxon>Rhodobacterales</taxon>
        <taxon>Paracoccaceae</taxon>
        <taxon>Parasedimentitalea</taxon>
    </lineage>
</organism>
<dbReference type="Gene3D" id="2.40.70.10">
    <property type="entry name" value="Acid Proteases"/>
    <property type="match status" value="1"/>
</dbReference>
<keyword evidence="1" id="KW-0472">Membrane</keyword>
<dbReference type="RefSeq" id="WP_167683327.1">
    <property type="nucleotide sequence ID" value="NZ_QHLQ01000005.1"/>
</dbReference>
<dbReference type="SUPFAM" id="SSF50630">
    <property type="entry name" value="Acid proteases"/>
    <property type="match status" value="1"/>
</dbReference>
<dbReference type="GO" id="GO:0006508">
    <property type="term" value="P:proteolysis"/>
    <property type="evidence" value="ECO:0007669"/>
    <property type="project" value="UniProtKB-KW"/>
</dbReference>
<dbReference type="PROSITE" id="PS00141">
    <property type="entry name" value="ASP_PROTEASE"/>
    <property type="match status" value="1"/>
</dbReference>
<reference evidence="2 3" key="1">
    <citation type="submission" date="2018-05" db="EMBL/GenBank/DDBJ databases">
        <authorList>
            <person name="Zhang Y.-J."/>
        </authorList>
    </citation>
    <scope>NUCLEOTIDE SEQUENCE [LARGE SCALE GENOMIC DNA]</scope>
    <source>
        <strain evidence="2 3">CY04</strain>
    </source>
</reference>
<dbReference type="GO" id="GO:0008233">
    <property type="term" value="F:peptidase activity"/>
    <property type="evidence" value="ECO:0007669"/>
    <property type="project" value="UniProtKB-KW"/>
</dbReference>
<evidence type="ECO:0000313" key="3">
    <source>
        <dbReference type="Proteomes" id="UP001429564"/>
    </source>
</evidence>
<gene>
    <name evidence="2" type="ORF">DL239_07150</name>
</gene>
<feature type="transmembrane region" description="Helical" evidence="1">
    <location>
        <begin position="6"/>
        <end position="25"/>
    </location>
</feature>
<accession>A0ABX0W5B9</accession>
<dbReference type="EMBL" id="QHLQ01000005">
    <property type="protein sequence ID" value="NIZ60749.1"/>
    <property type="molecule type" value="Genomic_DNA"/>
</dbReference>
<proteinExistence type="predicted"/>